<dbReference type="InterPro" id="IPR001841">
    <property type="entry name" value="Znf_RING"/>
</dbReference>
<dbReference type="Proteomes" id="UP000800094">
    <property type="component" value="Unassembled WGS sequence"/>
</dbReference>
<sequence>MPYRIDDSIISNFLTTHTRPIRLSSLPQDPSSQHCPICHLPYAPQDPSYVHPLHPPDTPEYPVQVRCRGPCKHVFGRICIERHMRGGQPWSHTCPICRAEWFPAPNAGRREVLAATEIALDALARIDAADVEVRAEVERVEEALRRIREVLYGSRWI</sequence>
<keyword evidence="4" id="KW-1185">Reference proteome</keyword>
<proteinExistence type="predicted"/>
<evidence type="ECO:0000259" key="2">
    <source>
        <dbReference type="PROSITE" id="PS50089"/>
    </source>
</evidence>
<evidence type="ECO:0000256" key="1">
    <source>
        <dbReference type="PROSITE-ProRule" id="PRU00175"/>
    </source>
</evidence>
<dbReference type="PROSITE" id="PS50089">
    <property type="entry name" value="ZF_RING_2"/>
    <property type="match status" value="1"/>
</dbReference>
<gene>
    <name evidence="3" type="ORF">BU26DRAFT_559783</name>
</gene>
<dbReference type="OrthoDB" id="3791947at2759"/>
<protein>
    <recommendedName>
        <fullName evidence="2">RING-type domain-containing protein</fullName>
    </recommendedName>
</protein>
<reference evidence="3" key="1">
    <citation type="journal article" date="2020" name="Stud. Mycol.">
        <title>101 Dothideomycetes genomes: a test case for predicting lifestyles and emergence of pathogens.</title>
        <authorList>
            <person name="Haridas S."/>
            <person name="Albert R."/>
            <person name="Binder M."/>
            <person name="Bloem J."/>
            <person name="Labutti K."/>
            <person name="Salamov A."/>
            <person name="Andreopoulos B."/>
            <person name="Baker S."/>
            <person name="Barry K."/>
            <person name="Bills G."/>
            <person name="Bluhm B."/>
            <person name="Cannon C."/>
            <person name="Castanera R."/>
            <person name="Culley D."/>
            <person name="Daum C."/>
            <person name="Ezra D."/>
            <person name="Gonzalez J."/>
            <person name="Henrissat B."/>
            <person name="Kuo A."/>
            <person name="Liang C."/>
            <person name="Lipzen A."/>
            <person name="Lutzoni F."/>
            <person name="Magnuson J."/>
            <person name="Mondo S."/>
            <person name="Nolan M."/>
            <person name="Ohm R."/>
            <person name="Pangilinan J."/>
            <person name="Park H.-J."/>
            <person name="Ramirez L."/>
            <person name="Alfaro M."/>
            <person name="Sun H."/>
            <person name="Tritt A."/>
            <person name="Yoshinaga Y."/>
            <person name="Zwiers L.-H."/>
            <person name="Turgeon B."/>
            <person name="Goodwin S."/>
            <person name="Spatafora J."/>
            <person name="Crous P."/>
            <person name="Grigoriev I."/>
        </authorList>
    </citation>
    <scope>NUCLEOTIDE SEQUENCE</scope>
    <source>
        <strain evidence="3">CBS 122368</strain>
    </source>
</reference>
<accession>A0A6A6J155</accession>
<dbReference type="InterPro" id="IPR013083">
    <property type="entry name" value="Znf_RING/FYVE/PHD"/>
</dbReference>
<name>A0A6A6J155_9PLEO</name>
<dbReference type="AlphaFoldDB" id="A0A6A6J155"/>
<keyword evidence="1" id="KW-0479">Metal-binding</keyword>
<organism evidence="3 4">
    <name type="scientific">Trematosphaeria pertusa</name>
    <dbReference type="NCBI Taxonomy" id="390896"/>
    <lineage>
        <taxon>Eukaryota</taxon>
        <taxon>Fungi</taxon>
        <taxon>Dikarya</taxon>
        <taxon>Ascomycota</taxon>
        <taxon>Pezizomycotina</taxon>
        <taxon>Dothideomycetes</taxon>
        <taxon>Pleosporomycetidae</taxon>
        <taxon>Pleosporales</taxon>
        <taxon>Massarineae</taxon>
        <taxon>Trematosphaeriaceae</taxon>
        <taxon>Trematosphaeria</taxon>
    </lineage>
</organism>
<keyword evidence="1" id="KW-0863">Zinc-finger</keyword>
<feature type="domain" description="RING-type" evidence="2">
    <location>
        <begin position="35"/>
        <end position="98"/>
    </location>
</feature>
<evidence type="ECO:0000313" key="4">
    <source>
        <dbReference type="Proteomes" id="UP000800094"/>
    </source>
</evidence>
<dbReference type="Gene3D" id="3.30.40.10">
    <property type="entry name" value="Zinc/RING finger domain, C3HC4 (zinc finger)"/>
    <property type="match status" value="1"/>
</dbReference>
<dbReference type="SUPFAM" id="SSF57850">
    <property type="entry name" value="RING/U-box"/>
    <property type="match status" value="1"/>
</dbReference>
<evidence type="ECO:0000313" key="3">
    <source>
        <dbReference type="EMBL" id="KAF2255163.1"/>
    </source>
</evidence>
<dbReference type="GeneID" id="54586074"/>
<dbReference type="RefSeq" id="XP_033690167.1">
    <property type="nucleotide sequence ID" value="XM_033832744.1"/>
</dbReference>
<keyword evidence="1" id="KW-0862">Zinc</keyword>
<dbReference type="EMBL" id="ML987190">
    <property type="protein sequence ID" value="KAF2255163.1"/>
    <property type="molecule type" value="Genomic_DNA"/>
</dbReference>
<dbReference type="GO" id="GO:0008270">
    <property type="term" value="F:zinc ion binding"/>
    <property type="evidence" value="ECO:0007669"/>
    <property type="project" value="UniProtKB-KW"/>
</dbReference>